<accession>A0A4Z0YSZ0</accession>
<dbReference type="Pfam" id="PF11707">
    <property type="entry name" value="Npa1"/>
    <property type="match status" value="1"/>
</dbReference>
<dbReference type="GO" id="GO:0000466">
    <property type="term" value="P:maturation of 5.8S rRNA from tricistronic rRNA transcript (SSU-rRNA, 5.8S rRNA, LSU-rRNA)"/>
    <property type="evidence" value="ECO:0007669"/>
    <property type="project" value="TreeGrafter"/>
</dbReference>
<dbReference type="Pfam" id="PF26140">
    <property type="entry name" value="HEAT_URB1"/>
    <property type="match status" value="1"/>
</dbReference>
<dbReference type="STRING" id="37992.A0A4Z0YSZ0"/>
<dbReference type="InterPro" id="IPR039844">
    <property type="entry name" value="URB1"/>
</dbReference>
<evidence type="ECO:0000313" key="5">
    <source>
        <dbReference type="EMBL" id="TGJ83148.1"/>
    </source>
</evidence>
<evidence type="ECO:0000256" key="1">
    <source>
        <dbReference type="SAM" id="MobiDB-lite"/>
    </source>
</evidence>
<evidence type="ECO:0000259" key="4">
    <source>
        <dbReference type="Pfam" id="PF26140"/>
    </source>
</evidence>
<gene>
    <name evidence="5" type="ORF">E0Z10_g5630</name>
</gene>
<evidence type="ECO:0000259" key="3">
    <source>
        <dbReference type="Pfam" id="PF16201"/>
    </source>
</evidence>
<evidence type="ECO:0000313" key="6">
    <source>
        <dbReference type="Proteomes" id="UP000297716"/>
    </source>
</evidence>
<dbReference type="PANTHER" id="PTHR13500">
    <property type="entry name" value="NUCLEOLAR PRERIBOSOMAL-ASSOCIATED PROTEIN 1"/>
    <property type="match status" value="1"/>
</dbReference>
<evidence type="ECO:0000259" key="2">
    <source>
        <dbReference type="Pfam" id="PF11707"/>
    </source>
</evidence>
<evidence type="ECO:0008006" key="7">
    <source>
        <dbReference type="Google" id="ProtNLM"/>
    </source>
</evidence>
<feature type="domain" description="URB1 C-terminal" evidence="3">
    <location>
        <begin position="901"/>
        <end position="1094"/>
    </location>
</feature>
<feature type="domain" description="URB1 N-terminal" evidence="2">
    <location>
        <begin position="99"/>
        <end position="452"/>
    </location>
</feature>
<dbReference type="SUPFAM" id="SSF48371">
    <property type="entry name" value="ARM repeat"/>
    <property type="match status" value="1"/>
</dbReference>
<proteinExistence type="predicted"/>
<dbReference type="InterPro" id="IPR016024">
    <property type="entry name" value="ARM-type_fold"/>
</dbReference>
<dbReference type="OrthoDB" id="72892at2759"/>
<keyword evidence="6" id="KW-1185">Reference proteome</keyword>
<dbReference type="AlphaFoldDB" id="A0A4Z0YSZ0"/>
<sequence>MAKRKSYGGDGVQAGKKQKTNHVHQAPTSEEVYTDRQLRHLLTFDQDLQTARHGLQSFKNVLDSIANNDEKKSEHMQILLDFLDSSKPREVEDEVPVYLPDIMETWGMASQMNNENVMSAVPVVLALLLRIISGNVDLVSYGLGICRTLLQKRQQELIARNLSADKGKDFIISPTLRLLREAICLDGGALAAPIFRARASTFKSLARNMGLRYIGSGKEDPKRASVRTNATRLLLSCLKLLHNEAKRDLLLQRDIVAALMRHLRDDPPFLISEILEVLKTSVVQDKKLAKEIKIKILNAFSLTQIATLYGYPKEPTNIEDSAENRYLPVEEAAHELLLATCTDSAVGICRPQHGYYPEGTVSDTFMSDTEVANHLDFGLDSIPWMNKFSNEVPVRNMLLGEFIESLRPWSSTKQSELLLAIFEASPELIARYFIHKKTFTFDPKLSATWIGYASLLYSVVQLPIPPYFGRSNDYAAVPPPTSVVLDNIVPPPMTLKAMNRCLSNKSKLISFYAIRLLILALEKLDKALAMHREVSTSPSSIWQEAARRLVDDFYQRIPDVKDIISHYRTLADEDFLQREAASRLILLYYEVIPQLALKAKFDVSPMLLATTQRVEASKGAGEDIAISLLELEHLCAVAKYSPGMRWFARAAEMPTSPFTTLLRLYTEKTTALSGDTLSQILSYVANEYQLVESNSRSSGLDPLIAALKNTGSIDSAIWTFIDNCAERCSRTPIKYLEMIEQLMGKVDVDKQGDMRTCPLLVSFAEQLPFLVSTSPAKEVLKQLASFFRDYLRRSLDAGVSRAFLRFIGDLLVAAIGDKKLGSKITLSKKTSTLGRDTEMLDGEPESTSQSTDETKGKAVTRLSPQELEDKLAVPVLTSKDNSLLKWSSKPPEELVEEGHAASLILLLSSEHASIRKEALTNVIKMATKIKESTYEENEQIWLLLMELVESARDLIADGPLPSLLVVFACRALDILKNPLHCLYEKVNLFLTSGPVWKSDNIPLMKTILQEGPTLDGSYYTEISWLLGFFVDSLRTQQDVALFHRCKVYERLFSLVANPYMGINLRTQVLKVLYRTTCIAGGSDTAITRFGAVSWLVAQKASALDDMETRLYQAMVGRLWETCDQKRIATWSKGSIEKLI</sequence>
<feature type="region of interest" description="Disordered" evidence="1">
    <location>
        <begin position="835"/>
        <end position="859"/>
    </location>
</feature>
<feature type="domain" description="URB1 central HEAT repeat" evidence="4">
    <location>
        <begin position="641"/>
        <end position="826"/>
    </location>
</feature>
<dbReference type="InterPro" id="IPR059018">
    <property type="entry name" value="HEAT_URB1"/>
</dbReference>
<dbReference type="InterPro" id="IPR032436">
    <property type="entry name" value="URB1_C"/>
</dbReference>
<dbReference type="GO" id="GO:0000463">
    <property type="term" value="P:maturation of LSU-rRNA from tricistronic rRNA transcript (SSU-rRNA, 5.8S rRNA, LSU-rRNA)"/>
    <property type="evidence" value="ECO:0007669"/>
    <property type="project" value="TreeGrafter"/>
</dbReference>
<dbReference type="InterPro" id="IPR021714">
    <property type="entry name" value="URB1_N"/>
</dbReference>
<dbReference type="Pfam" id="PF16201">
    <property type="entry name" value="NopRA1"/>
    <property type="match status" value="1"/>
</dbReference>
<name>A0A4Z0YSZ0_9PEZI</name>
<dbReference type="EMBL" id="SKBN01000103">
    <property type="protein sequence ID" value="TGJ83148.1"/>
    <property type="molecule type" value="Genomic_DNA"/>
</dbReference>
<dbReference type="GO" id="GO:0005730">
    <property type="term" value="C:nucleolus"/>
    <property type="evidence" value="ECO:0007669"/>
    <property type="project" value="TreeGrafter"/>
</dbReference>
<reference evidence="5 6" key="1">
    <citation type="submission" date="2019-03" db="EMBL/GenBank/DDBJ databases">
        <title>Draft genome sequence of Xylaria hypoxylon DSM 108379, a ubiquitous saprotrophic-parasitic fungi on hardwood.</title>
        <authorList>
            <person name="Buettner E."/>
            <person name="Leonhardt S."/>
            <person name="Gebauer A.M."/>
            <person name="Liers C."/>
            <person name="Hofrichter M."/>
            <person name="Kellner H."/>
        </authorList>
    </citation>
    <scope>NUCLEOTIDE SEQUENCE [LARGE SCALE GENOMIC DNA]</scope>
    <source>
        <strain evidence="5 6">DSM 108379</strain>
    </source>
</reference>
<organism evidence="5 6">
    <name type="scientific">Xylaria hypoxylon</name>
    <dbReference type="NCBI Taxonomy" id="37992"/>
    <lineage>
        <taxon>Eukaryota</taxon>
        <taxon>Fungi</taxon>
        <taxon>Dikarya</taxon>
        <taxon>Ascomycota</taxon>
        <taxon>Pezizomycotina</taxon>
        <taxon>Sordariomycetes</taxon>
        <taxon>Xylariomycetidae</taxon>
        <taxon>Xylariales</taxon>
        <taxon>Xylariaceae</taxon>
        <taxon>Xylaria</taxon>
    </lineage>
</organism>
<protein>
    <recommendedName>
        <fullName evidence="7">Ribosome biogenesis protein Urb1</fullName>
    </recommendedName>
</protein>
<dbReference type="PANTHER" id="PTHR13500:SF0">
    <property type="entry name" value="NUCLEOLAR PRE-RIBOSOMAL-ASSOCIATED PROTEIN 1"/>
    <property type="match status" value="1"/>
</dbReference>
<comment type="caution">
    <text evidence="5">The sequence shown here is derived from an EMBL/GenBank/DDBJ whole genome shotgun (WGS) entry which is preliminary data.</text>
</comment>
<dbReference type="Proteomes" id="UP000297716">
    <property type="component" value="Unassembled WGS sequence"/>
</dbReference>
<feature type="region of interest" description="Disordered" evidence="1">
    <location>
        <begin position="1"/>
        <end position="32"/>
    </location>
</feature>